<reference evidence="6" key="1">
    <citation type="journal article" date="2019" name="Int. J. Syst. Evol. Microbiol.">
        <title>The Global Catalogue of Microorganisms (GCM) 10K type strain sequencing project: providing services to taxonomists for standard genome sequencing and annotation.</title>
        <authorList>
            <consortium name="The Broad Institute Genomics Platform"/>
            <consortium name="The Broad Institute Genome Sequencing Center for Infectious Disease"/>
            <person name="Wu L."/>
            <person name="Ma J."/>
        </authorList>
    </citation>
    <scope>NUCLEOTIDE SEQUENCE [LARGE SCALE GENOMIC DNA]</scope>
    <source>
        <strain evidence="6">CGMCC 4.7237</strain>
    </source>
</reference>
<evidence type="ECO:0000256" key="3">
    <source>
        <dbReference type="ARBA" id="ARBA00023004"/>
    </source>
</evidence>
<dbReference type="Proteomes" id="UP001595765">
    <property type="component" value="Unassembled WGS sequence"/>
</dbReference>
<dbReference type="CDD" id="cd01335">
    <property type="entry name" value="Radical_SAM"/>
    <property type="match status" value="1"/>
</dbReference>
<evidence type="ECO:0000256" key="4">
    <source>
        <dbReference type="ARBA" id="ARBA00023014"/>
    </source>
</evidence>
<protein>
    <recommendedName>
        <fullName evidence="7">Radical SAM protein</fullName>
    </recommendedName>
</protein>
<evidence type="ECO:0000313" key="5">
    <source>
        <dbReference type="EMBL" id="MFC4031846.1"/>
    </source>
</evidence>
<keyword evidence="2" id="KW-0479">Metal-binding</keyword>
<dbReference type="SUPFAM" id="SSF102114">
    <property type="entry name" value="Radical SAM enzymes"/>
    <property type="match status" value="1"/>
</dbReference>
<evidence type="ECO:0000256" key="2">
    <source>
        <dbReference type="ARBA" id="ARBA00022723"/>
    </source>
</evidence>
<keyword evidence="3" id="KW-0408">Iron</keyword>
<evidence type="ECO:0008006" key="7">
    <source>
        <dbReference type="Google" id="ProtNLM"/>
    </source>
</evidence>
<comment type="caution">
    <text evidence="5">The sequence shown here is derived from an EMBL/GenBank/DDBJ whole genome shotgun (WGS) entry which is preliminary data.</text>
</comment>
<dbReference type="Gene3D" id="3.20.20.70">
    <property type="entry name" value="Aldolase class I"/>
    <property type="match status" value="1"/>
</dbReference>
<organism evidence="5 6">
    <name type="scientific">Streptomyces polygonati</name>
    <dbReference type="NCBI Taxonomy" id="1617087"/>
    <lineage>
        <taxon>Bacteria</taxon>
        <taxon>Bacillati</taxon>
        <taxon>Actinomycetota</taxon>
        <taxon>Actinomycetes</taxon>
        <taxon>Kitasatosporales</taxon>
        <taxon>Streptomycetaceae</taxon>
        <taxon>Streptomyces</taxon>
    </lineage>
</organism>
<keyword evidence="1" id="KW-0949">S-adenosyl-L-methionine</keyword>
<keyword evidence="4" id="KW-0411">Iron-sulfur</keyword>
<dbReference type="RefSeq" id="WP_386428249.1">
    <property type="nucleotide sequence ID" value="NZ_JBHSBB010000008.1"/>
</dbReference>
<accession>A0ABV8HNU0</accession>
<evidence type="ECO:0000256" key="1">
    <source>
        <dbReference type="ARBA" id="ARBA00022691"/>
    </source>
</evidence>
<name>A0ABV8HNU0_9ACTN</name>
<evidence type="ECO:0000313" key="6">
    <source>
        <dbReference type="Proteomes" id="UP001595765"/>
    </source>
</evidence>
<dbReference type="InterPro" id="IPR007197">
    <property type="entry name" value="rSAM"/>
</dbReference>
<dbReference type="InterPro" id="IPR058240">
    <property type="entry name" value="rSAM_sf"/>
</dbReference>
<dbReference type="SFLD" id="SFLDS00029">
    <property type="entry name" value="Radical_SAM"/>
    <property type="match status" value="1"/>
</dbReference>
<gene>
    <name evidence="5" type="ORF">ACFO3J_10180</name>
</gene>
<dbReference type="EMBL" id="JBHSBB010000008">
    <property type="protein sequence ID" value="MFC4031846.1"/>
    <property type="molecule type" value="Genomic_DNA"/>
</dbReference>
<keyword evidence="6" id="KW-1185">Reference proteome</keyword>
<sequence>MRRLTLSGVEAARAVPGRAALLYLTDRCPVGCAHCSVDSLPLGPRITDGERFGQVLDTLCAEPALSVVGISGGEPFLERAALTAAVRRLTEAGKRVVPYTSGYWGRSWPPPPWVGEVLRLSSCLVLGADAFHAARLPAGALANAVRAAAGAGTWVVCQVLEGEAEHRAAEEALRGALGDGWEAYAEIGAVPLLPYGRAGELRPPGAAGPAARPLSGPGRCTAAGTPVVRYDGRVSACCNEVVAMGGGPAALRHRITDPGVLPRLAADPYLTALTTLGAAAVTALPRLRDLADEPVTGLCDLCWRIAARGTDHADLRALALLAGSRP</sequence>
<dbReference type="InterPro" id="IPR013785">
    <property type="entry name" value="Aldolase_TIM"/>
</dbReference>
<proteinExistence type="predicted"/>